<evidence type="ECO:0000313" key="5">
    <source>
        <dbReference type="EMBL" id="SBT07722.1"/>
    </source>
</evidence>
<feature type="domain" description="HTH IS408-type" evidence="3">
    <location>
        <begin position="4"/>
        <end position="84"/>
    </location>
</feature>
<evidence type="ECO:0000259" key="3">
    <source>
        <dbReference type="PROSITE" id="PS50532"/>
    </source>
</evidence>
<feature type="compositionally biased region" description="Basic residues" evidence="2">
    <location>
        <begin position="372"/>
        <end position="381"/>
    </location>
</feature>
<dbReference type="SUPFAM" id="SSF53098">
    <property type="entry name" value="Ribonuclease H-like"/>
    <property type="match status" value="1"/>
</dbReference>
<dbReference type="Proteomes" id="UP000199169">
    <property type="component" value="Unassembled WGS sequence"/>
</dbReference>
<dbReference type="InterPro" id="IPR012337">
    <property type="entry name" value="RNaseH-like_sf"/>
</dbReference>
<evidence type="ECO:0000313" key="6">
    <source>
        <dbReference type="Proteomes" id="UP000199169"/>
    </source>
</evidence>
<dbReference type="GO" id="GO:0015074">
    <property type="term" value="P:DNA integration"/>
    <property type="evidence" value="ECO:0007669"/>
    <property type="project" value="InterPro"/>
</dbReference>
<comment type="similarity">
    <text evidence="1">Belongs to the transposase IS21/IS408/IS1162 family.</text>
</comment>
<dbReference type="InterPro" id="IPR054353">
    <property type="entry name" value="IstA-like_C"/>
</dbReference>
<evidence type="ECO:0000256" key="1">
    <source>
        <dbReference type="ARBA" id="ARBA00009277"/>
    </source>
</evidence>
<dbReference type="InterPro" id="IPR036397">
    <property type="entry name" value="RNaseH_sf"/>
</dbReference>
<keyword evidence="6" id="KW-1185">Reference proteome</keyword>
<dbReference type="STRING" id="1860102.ACCAA_490005"/>
<dbReference type="EMBL" id="FLQX01000126">
    <property type="protein sequence ID" value="SBT07722.1"/>
    <property type="molecule type" value="Genomic_DNA"/>
</dbReference>
<protein>
    <submittedName>
        <fullName evidence="5">Transposase</fullName>
    </submittedName>
</protein>
<dbReference type="GO" id="GO:0003676">
    <property type="term" value="F:nucleic acid binding"/>
    <property type="evidence" value="ECO:0007669"/>
    <property type="project" value="InterPro"/>
</dbReference>
<organism evidence="5 6">
    <name type="scientific">Candidatus Accumulibacter aalborgensis</name>
    <dbReference type="NCBI Taxonomy" id="1860102"/>
    <lineage>
        <taxon>Bacteria</taxon>
        <taxon>Pseudomonadati</taxon>
        <taxon>Pseudomonadota</taxon>
        <taxon>Betaproteobacteria</taxon>
        <taxon>Candidatus Accumulibacter</taxon>
    </lineage>
</organism>
<feature type="domain" description="Integrase catalytic" evidence="4">
    <location>
        <begin position="129"/>
        <end position="309"/>
    </location>
</feature>
<sequence>MRKIRDVLRYRYTTELSLEAIALALKISKGVVAKYLRLAEGASIGWPLPEDCDDLALERLLYRQPEARSSAFIGPDYARVHQELKKKGVTLALLWEEYRQASGERGYQYTAFCTRYRAWAGKLKRSMRQIHRAGEKLFADYAGPTVPIIDGQTGEIRSSSVFVAVLGASNYTFACATPQQTQADWLGGLARALTYMGGVTALIVPDNPRALVSDADPYEPVLNRITEEFAAHYGTVILPARRRRPQDKAKVEIGVQVVERWILARLRHRQFFSVAEADAAIAALLPELNSRPFKKLPGCRASAFALLDAPYLRPLPATPFTLAEWKRARVNIDYHIEFDGSYYSVPHALVHREVELRVTQNTVEVLAGTRRVASHPRSPRRGHFETTPEHMPAAHRAHAEWSPGRLLNWAATIGPATAELVKRLLLEKPHPEQGYRACLGLMRLARTYPHERLEAACTRALAVGAHRYRSVASILAKGLDQQPLTSPAQGELALPEHANVRGPTYYH</sequence>
<name>A0A1A8XT82_9PROT</name>
<proteinExistence type="inferred from homology"/>
<dbReference type="PANTHER" id="PTHR35004">
    <property type="entry name" value="TRANSPOSASE RV3428C-RELATED"/>
    <property type="match status" value="1"/>
</dbReference>
<dbReference type="Gene3D" id="3.30.420.10">
    <property type="entry name" value="Ribonuclease H-like superfamily/Ribonuclease H"/>
    <property type="match status" value="1"/>
</dbReference>
<evidence type="ECO:0000256" key="2">
    <source>
        <dbReference type="SAM" id="MobiDB-lite"/>
    </source>
</evidence>
<dbReference type="Pfam" id="PF22483">
    <property type="entry name" value="Mu-transpos_C_2"/>
    <property type="match status" value="1"/>
</dbReference>
<evidence type="ECO:0000259" key="4">
    <source>
        <dbReference type="PROSITE" id="PS50994"/>
    </source>
</evidence>
<dbReference type="InterPro" id="IPR017895">
    <property type="entry name" value="HTH_IS408/IS1162_type"/>
</dbReference>
<dbReference type="NCBIfam" id="NF033546">
    <property type="entry name" value="transpos_IS21"/>
    <property type="match status" value="1"/>
</dbReference>
<gene>
    <name evidence="5" type="ORF">ACCAA_490005</name>
</gene>
<dbReference type="PROSITE" id="PS50532">
    <property type="entry name" value="HTH_IS408"/>
    <property type="match status" value="1"/>
</dbReference>
<dbReference type="PROSITE" id="PS50994">
    <property type="entry name" value="INTEGRASE"/>
    <property type="match status" value="1"/>
</dbReference>
<accession>A0A1A8XT82</accession>
<feature type="region of interest" description="Disordered" evidence="2">
    <location>
        <begin position="371"/>
        <end position="392"/>
    </location>
</feature>
<dbReference type="InterPro" id="IPR001584">
    <property type="entry name" value="Integrase_cat-core"/>
</dbReference>
<dbReference type="AlphaFoldDB" id="A0A1A8XT82"/>
<dbReference type="PANTHER" id="PTHR35004:SF8">
    <property type="entry name" value="TRANSPOSASE RV3428C-RELATED"/>
    <property type="match status" value="1"/>
</dbReference>
<reference evidence="6" key="1">
    <citation type="submission" date="2016-06" db="EMBL/GenBank/DDBJ databases">
        <authorList>
            <person name="McIlroy S.J."/>
            <person name="Karst S.M."/>
            <person name="Albertsen M."/>
        </authorList>
    </citation>
    <scope>NUCLEOTIDE SEQUENCE [LARGE SCALE GENOMIC DNA]</scope>
</reference>